<dbReference type="Gene3D" id="3.30.200.20">
    <property type="entry name" value="Phosphorylase Kinase, domain 1"/>
    <property type="match status" value="1"/>
</dbReference>
<dbReference type="Pfam" id="PF00069">
    <property type="entry name" value="Pkinase"/>
    <property type="match status" value="1"/>
</dbReference>
<dbReference type="GO" id="GO:0005524">
    <property type="term" value="F:ATP binding"/>
    <property type="evidence" value="ECO:0007669"/>
    <property type="project" value="InterPro"/>
</dbReference>
<dbReference type="SUPFAM" id="SSF56112">
    <property type="entry name" value="Protein kinase-like (PK-like)"/>
    <property type="match status" value="1"/>
</dbReference>
<dbReference type="GO" id="GO:0004672">
    <property type="term" value="F:protein kinase activity"/>
    <property type="evidence" value="ECO:0007669"/>
    <property type="project" value="InterPro"/>
</dbReference>
<evidence type="ECO:0000313" key="3">
    <source>
        <dbReference type="Proteomes" id="UP000316079"/>
    </source>
</evidence>
<dbReference type="InterPro" id="IPR051585">
    <property type="entry name" value="STE20_Ser/Thr_Kinases"/>
</dbReference>
<dbReference type="Proteomes" id="UP000316079">
    <property type="component" value="Unassembled WGS sequence"/>
</dbReference>
<feature type="domain" description="Protein kinase" evidence="1">
    <location>
        <begin position="34"/>
        <end position="117"/>
    </location>
</feature>
<dbReference type="PANTHER" id="PTHR46538">
    <property type="entry name" value="PROTEIN KINASE DOMAIN-CONTAINING PROTEIN"/>
    <property type="match status" value="1"/>
</dbReference>
<dbReference type="InterPro" id="IPR000719">
    <property type="entry name" value="Prot_kinase_dom"/>
</dbReference>
<sequence>MATLLMRIFRLGVEKKRVRHYENLRRDVDPHQMWKTLEELGDGAFGKVYKAQNQTTGLQGAVKVIEVRSEEQLDDYITEIDILAACRHANIISLLDAIFFEGWLWVSAFSFTCQAPL</sequence>
<proteinExistence type="predicted"/>
<dbReference type="AlphaFoldDB" id="A0A553MWZ3"/>
<dbReference type="PANTHER" id="PTHR46538:SF4">
    <property type="entry name" value="NON-SPECIFIC SERINE_THREONINE PROTEIN KINASE"/>
    <property type="match status" value="1"/>
</dbReference>
<organism evidence="2 3">
    <name type="scientific">Danionella cerebrum</name>
    <dbReference type="NCBI Taxonomy" id="2873325"/>
    <lineage>
        <taxon>Eukaryota</taxon>
        <taxon>Metazoa</taxon>
        <taxon>Chordata</taxon>
        <taxon>Craniata</taxon>
        <taxon>Vertebrata</taxon>
        <taxon>Euteleostomi</taxon>
        <taxon>Actinopterygii</taxon>
        <taxon>Neopterygii</taxon>
        <taxon>Teleostei</taxon>
        <taxon>Ostariophysi</taxon>
        <taxon>Cypriniformes</taxon>
        <taxon>Danionidae</taxon>
        <taxon>Danioninae</taxon>
        <taxon>Danionella</taxon>
    </lineage>
</organism>
<dbReference type="EMBL" id="SRMA01027229">
    <property type="protein sequence ID" value="TRY57712.1"/>
    <property type="molecule type" value="Genomic_DNA"/>
</dbReference>
<dbReference type="InterPro" id="IPR011009">
    <property type="entry name" value="Kinase-like_dom_sf"/>
</dbReference>
<gene>
    <name evidence="2" type="ORF">DNTS_025922</name>
</gene>
<dbReference type="PROSITE" id="PS50011">
    <property type="entry name" value="PROTEIN_KINASE_DOM"/>
    <property type="match status" value="1"/>
</dbReference>
<evidence type="ECO:0000313" key="2">
    <source>
        <dbReference type="EMBL" id="TRY57712.1"/>
    </source>
</evidence>
<accession>A0A553MWZ3</accession>
<comment type="caution">
    <text evidence="2">The sequence shown here is derived from an EMBL/GenBank/DDBJ whole genome shotgun (WGS) entry which is preliminary data.</text>
</comment>
<reference evidence="2 3" key="1">
    <citation type="journal article" date="2019" name="Sci. Data">
        <title>Hybrid genome assembly and annotation of Danionella translucida.</title>
        <authorList>
            <person name="Kadobianskyi M."/>
            <person name="Schulze L."/>
            <person name="Schuelke M."/>
            <person name="Judkewitz B."/>
        </authorList>
    </citation>
    <scope>NUCLEOTIDE SEQUENCE [LARGE SCALE GENOMIC DNA]</scope>
    <source>
        <strain evidence="2 3">Bolton</strain>
    </source>
</reference>
<keyword evidence="3" id="KW-1185">Reference proteome</keyword>
<dbReference type="OrthoDB" id="10027016at2759"/>
<name>A0A553MWZ3_9TELE</name>
<protein>
    <recommendedName>
        <fullName evidence="1">Protein kinase domain-containing protein</fullName>
    </recommendedName>
</protein>
<evidence type="ECO:0000259" key="1">
    <source>
        <dbReference type="PROSITE" id="PS50011"/>
    </source>
</evidence>